<dbReference type="PANTHER" id="PTHR40394:SF2">
    <property type="entry name" value="QUINOL:CYTOCHROME C OXIDOREDUCTASE MEMBRANE PROTEIN"/>
    <property type="match status" value="1"/>
</dbReference>
<keyword evidence="1" id="KW-0472">Membrane</keyword>
<keyword evidence="3" id="KW-1185">Reference proteome</keyword>
<dbReference type="InterPro" id="IPR021776">
    <property type="entry name" value="ActD"/>
</dbReference>
<proteinExistence type="predicted"/>
<dbReference type="OrthoDB" id="9792475at2"/>
<dbReference type="AlphaFoldDB" id="N6WPP5"/>
<dbReference type="eggNOG" id="COG2010">
    <property type="taxonomic scope" value="Bacteria"/>
</dbReference>
<evidence type="ECO:0000256" key="1">
    <source>
        <dbReference type="SAM" id="Phobius"/>
    </source>
</evidence>
<dbReference type="PANTHER" id="PTHR40394">
    <property type="entry name" value="LIPOPROTEIN-RELATED"/>
    <property type="match status" value="1"/>
</dbReference>
<gene>
    <name evidence="2" type="ORF">J057_16605</name>
</gene>
<reference evidence="2 3" key="1">
    <citation type="journal article" date="2013" name="Genome Announc.">
        <title>Genome Sequence of the Polycyclic Aromatic Hydrocarbon-Degrading Bacterium Strain Marinobacter nanhaiticus D15-8WT.</title>
        <authorList>
            <person name="Cui Z."/>
            <person name="Gao W."/>
            <person name="Li Q."/>
            <person name="Xu G."/>
            <person name="Zheng L."/>
        </authorList>
    </citation>
    <scope>NUCLEOTIDE SEQUENCE [LARGE SCALE GENOMIC DNA]</scope>
    <source>
        <strain evidence="2 3">D15-8W</strain>
    </source>
</reference>
<keyword evidence="1" id="KW-0812">Transmembrane</keyword>
<sequence>MICAWRYTGASAMSESSVFGILVRMPSAEALVEATRAAKRAGFRELDAFAPFPVPGLVEALGYRERMIAPLALVLGLIAAAGAFFMQWYASFDYPYVVGGKPLNSWPAFLPITFEVGVLTSVLTAVFGMLIRNGLPRPYHPVFNDRAFDRASSDGFFLLCPGASLVDVETCLEEHDVREIKELAP</sequence>
<evidence type="ECO:0000313" key="3">
    <source>
        <dbReference type="Proteomes" id="UP000013165"/>
    </source>
</evidence>
<feature type="transmembrane region" description="Helical" evidence="1">
    <location>
        <begin position="109"/>
        <end position="131"/>
    </location>
</feature>
<comment type="caution">
    <text evidence="2">The sequence shown here is derived from an EMBL/GenBank/DDBJ whole genome shotgun (WGS) entry which is preliminary data.</text>
</comment>
<dbReference type="EMBL" id="APLQ01000014">
    <property type="protein sequence ID" value="ENO13037.2"/>
    <property type="molecule type" value="Genomic_DNA"/>
</dbReference>
<dbReference type="Proteomes" id="UP000013165">
    <property type="component" value="Unassembled WGS sequence"/>
</dbReference>
<accession>N6WPP5</accession>
<dbReference type="HOGENOM" id="CLU_094965_0_0_6"/>
<feature type="transmembrane region" description="Helical" evidence="1">
    <location>
        <begin position="68"/>
        <end position="89"/>
    </location>
</feature>
<dbReference type="PATRIC" id="fig|626887.3.peg.3319"/>
<organism evidence="2 3">
    <name type="scientific">Marinobacter nanhaiticus D15-8W</name>
    <dbReference type="NCBI Taxonomy" id="626887"/>
    <lineage>
        <taxon>Bacteria</taxon>
        <taxon>Pseudomonadati</taxon>
        <taxon>Pseudomonadota</taxon>
        <taxon>Gammaproteobacteria</taxon>
        <taxon>Pseudomonadales</taxon>
        <taxon>Marinobacteraceae</taxon>
        <taxon>Marinobacter</taxon>
    </lineage>
</organism>
<dbReference type="STRING" id="626887.J057_16605"/>
<name>N6WPP5_9GAMM</name>
<dbReference type="Pfam" id="PF11821">
    <property type="entry name" value="ActD"/>
    <property type="match status" value="1"/>
</dbReference>
<protein>
    <submittedName>
        <fullName evidence="2">DUF3341 domain-containing protein</fullName>
    </submittedName>
</protein>
<keyword evidence="1" id="KW-1133">Transmembrane helix</keyword>
<evidence type="ECO:0000313" key="2">
    <source>
        <dbReference type="EMBL" id="ENO13037.2"/>
    </source>
</evidence>